<dbReference type="EMBL" id="CP053892">
    <property type="protein sequence ID" value="QKG23459.1"/>
    <property type="molecule type" value="Genomic_DNA"/>
</dbReference>
<feature type="compositionally biased region" description="Low complexity" evidence="1">
    <location>
        <begin position="399"/>
        <end position="410"/>
    </location>
</feature>
<organism evidence="2 3">
    <name type="scientific">Actinomadura verrucosospora</name>
    <dbReference type="NCBI Taxonomy" id="46165"/>
    <lineage>
        <taxon>Bacteria</taxon>
        <taxon>Bacillati</taxon>
        <taxon>Actinomycetota</taxon>
        <taxon>Actinomycetes</taxon>
        <taxon>Streptosporangiales</taxon>
        <taxon>Thermomonosporaceae</taxon>
        <taxon>Actinomadura</taxon>
    </lineage>
</organism>
<dbReference type="InterPro" id="IPR049762">
    <property type="entry name" value="PoNe_dom"/>
</dbReference>
<gene>
    <name evidence="2" type="ORF">ACTIVE_5102</name>
</gene>
<dbReference type="CDD" id="cd20739">
    <property type="entry name" value="PoNe_DUF637"/>
    <property type="match status" value="1"/>
</dbReference>
<accession>A0A7D3VUR5</accession>
<feature type="compositionally biased region" description="Basic and acidic residues" evidence="1">
    <location>
        <begin position="374"/>
        <end position="383"/>
    </location>
</feature>
<dbReference type="AlphaFoldDB" id="A0A7D3VUR5"/>
<feature type="compositionally biased region" description="Gly residues" evidence="1">
    <location>
        <begin position="539"/>
        <end position="557"/>
    </location>
</feature>
<reference evidence="2 3" key="1">
    <citation type="submission" date="2020-05" db="EMBL/GenBank/DDBJ databases">
        <title>Actinomadura verrucosospora NRRL-B18236 (PFL_A860) Genome sequencing and assembly.</title>
        <authorList>
            <person name="Samborskyy M."/>
        </authorList>
    </citation>
    <scope>NUCLEOTIDE SEQUENCE [LARGE SCALE GENOMIC DNA]</scope>
    <source>
        <strain evidence="2 3">NRRL:B18236</strain>
    </source>
</reference>
<keyword evidence="3" id="KW-1185">Reference proteome</keyword>
<protein>
    <submittedName>
        <fullName evidence="2">Uncharacterized protein</fullName>
    </submittedName>
</protein>
<evidence type="ECO:0000313" key="3">
    <source>
        <dbReference type="Proteomes" id="UP000501240"/>
    </source>
</evidence>
<feature type="region of interest" description="Disordered" evidence="1">
    <location>
        <begin position="364"/>
        <end position="443"/>
    </location>
</feature>
<dbReference type="RefSeq" id="WP_173097419.1">
    <property type="nucleotide sequence ID" value="NZ_CP053892.1"/>
</dbReference>
<sequence length="901" mass="97212">MTSIDVSQIPDLSGIAEKVEQAATGLGKPTAAVQRAGDRAEAIWSGHGLKSFYRAPEAATLLAAMGPVKAEVDTVASQTGTVVAALQEYAAEVRKIQTHLSALKAEAVHFNQTYMGDPDADTDDKVQGKRNDLIRGLGAWAIAFQAAQRTCANKINAMVGGPHYVPVEMQQDGNGRLPPGYVAWGAANYHDGMKMPWGQTTKKPDPAWLRFLKGAGGAAYDLVHAPFVLIDITEPDRMANAWTGIYHLAHGASPTTWVEAANGDHDARKALGAWRDLGKSLIAWDDWKHHNYAGALGRVGVNALTLGISELKLGKAGKLGDLPGGKVLRGAERVANAPMEGFNRLAGGAAGKIGDIAKRLNGLRGNPTGIVDPRTIRWRHDGPGFRGPGDNPLPAEGNPTGRPPTGGRPPALRHAEPDPLAPARRNDLPSKRPTLGELDEHHRRAIDKIGERYRHEFDRLDRKAGAHPGDPALRNERPPVMAGGPAREHGPYPVGGRTPHEINNSHSGPPRTGGPSGPPHEPPQHSGPAEPGGSTHDGPGAGEGGPGHPDTGHGPGGNEHPPPRSTTYVDESGHVKEVPDGYYRDPRDPQPMIRDDAHGRLHHPSDQPGTYRTENGYQLKRGSHFIKDPLAAKTKDITYHADLGTKVPLPLSDAVRSALGDLAHHRDTIYRRRQSLDTRLNGYMKEFGIKNKDLINSNDKVRDLTDRIRAEIERSHLSQAEKRQRLRDMRDFYKFARRYNTQGIYLSKASEQMGMTAAKDLLEHKLGARVLTPRDLAPGKSGTLDVTGVSTEGDKVVINIAEAKGVGSGLGSRLVDGLKRAEQGSPEYTRFLLARDPDLRAALEADPKLRELLQTKLAEGKLLVRSYYVHVNANGHATWAQFNLGNGGSTLSPGEVSGLDR</sequence>
<dbReference type="Proteomes" id="UP000501240">
    <property type="component" value="Chromosome"/>
</dbReference>
<proteinExistence type="predicted"/>
<name>A0A7D3VUR5_ACTVE</name>
<evidence type="ECO:0000313" key="2">
    <source>
        <dbReference type="EMBL" id="QKG23459.1"/>
    </source>
</evidence>
<feature type="region of interest" description="Disordered" evidence="1">
    <location>
        <begin position="459"/>
        <end position="612"/>
    </location>
</feature>
<feature type="compositionally biased region" description="Basic and acidic residues" evidence="1">
    <location>
        <begin position="571"/>
        <end position="605"/>
    </location>
</feature>
<evidence type="ECO:0000256" key="1">
    <source>
        <dbReference type="SAM" id="MobiDB-lite"/>
    </source>
</evidence>